<gene>
    <name evidence="1" type="ORF">HanXRQr2_Chr03g0135331</name>
</gene>
<comment type="caution">
    <text evidence="1">The sequence shown here is derived from an EMBL/GenBank/DDBJ whole genome shotgun (WGS) entry which is preliminary data.</text>
</comment>
<accession>A0A9K3NZ35</accession>
<evidence type="ECO:0000313" key="1">
    <source>
        <dbReference type="EMBL" id="KAF5816533.1"/>
    </source>
</evidence>
<keyword evidence="2" id="KW-1185">Reference proteome</keyword>
<reference evidence="1" key="1">
    <citation type="journal article" date="2017" name="Nature">
        <title>The sunflower genome provides insights into oil metabolism, flowering and Asterid evolution.</title>
        <authorList>
            <person name="Badouin H."/>
            <person name="Gouzy J."/>
            <person name="Grassa C.J."/>
            <person name="Murat F."/>
            <person name="Staton S.E."/>
            <person name="Cottret L."/>
            <person name="Lelandais-Briere C."/>
            <person name="Owens G.L."/>
            <person name="Carrere S."/>
            <person name="Mayjonade B."/>
            <person name="Legrand L."/>
            <person name="Gill N."/>
            <person name="Kane N.C."/>
            <person name="Bowers J.E."/>
            <person name="Hubner S."/>
            <person name="Bellec A."/>
            <person name="Berard A."/>
            <person name="Berges H."/>
            <person name="Blanchet N."/>
            <person name="Boniface M.C."/>
            <person name="Brunel D."/>
            <person name="Catrice O."/>
            <person name="Chaidir N."/>
            <person name="Claudel C."/>
            <person name="Donnadieu C."/>
            <person name="Faraut T."/>
            <person name="Fievet G."/>
            <person name="Helmstetter N."/>
            <person name="King M."/>
            <person name="Knapp S.J."/>
            <person name="Lai Z."/>
            <person name="Le Paslier M.C."/>
            <person name="Lippi Y."/>
            <person name="Lorenzon L."/>
            <person name="Mandel J.R."/>
            <person name="Marage G."/>
            <person name="Marchand G."/>
            <person name="Marquand E."/>
            <person name="Bret-Mestries E."/>
            <person name="Morien E."/>
            <person name="Nambeesan S."/>
            <person name="Nguyen T."/>
            <person name="Pegot-Espagnet P."/>
            <person name="Pouilly N."/>
            <person name="Raftis F."/>
            <person name="Sallet E."/>
            <person name="Schiex T."/>
            <person name="Thomas J."/>
            <person name="Vandecasteele C."/>
            <person name="Vares D."/>
            <person name="Vear F."/>
            <person name="Vautrin S."/>
            <person name="Crespi M."/>
            <person name="Mangin B."/>
            <person name="Burke J.M."/>
            <person name="Salse J."/>
            <person name="Munos S."/>
            <person name="Vincourt P."/>
            <person name="Rieseberg L.H."/>
            <person name="Langlade N.B."/>
        </authorList>
    </citation>
    <scope>NUCLEOTIDE SEQUENCE</scope>
    <source>
        <tissue evidence="1">Leaves</tissue>
    </source>
</reference>
<sequence>MVLPGTLIAAAWYFRKSSLPLSVRLPIVMPKFDPRGYPPINASGKTTNCDPSEAASANNLSALSEVAGVS</sequence>
<dbReference type="EMBL" id="MNCJ02000318">
    <property type="protein sequence ID" value="KAF5816533.1"/>
    <property type="molecule type" value="Genomic_DNA"/>
</dbReference>
<dbReference type="Proteomes" id="UP000215914">
    <property type="component" value="Unassembled WGS sequence"/>
</dbReference>
<reference evidence="1" key="2">
    <citation type="submission" date="2020-06" db="EMBL/GenBank/DDBJ databases">
        <title>Helianthus annuus Genome sequencing and assembly Release 2.</title>
        <authorList>
            <person name="Gouzy J."/>
            <person name="Langlade N."/>
            <person name="Munos S."/>
        </authorList>
    </citation>
    <scope>NUCLEOTIDE SEQUENCE</scope>
    <source>
        <tissue evidence="1">Leaves</tissue>
    </source>
</reference>
<name>A0A9K3NZ35_HELAN</name>
<dbReference type="AlphaFoldDB" id="A0A9K3NZ35"/>
<protein>
    <submittedName>
        <fullName evidence="1">Uncharacterized protein</fullName>
    </submittedName>
</protein>
<evidence type="ECO:0000313" key="2">
    <source>
        <dbReference type="Proteomes" id="UP000215914"/>
    </source>
</evidence>
<dbReference type="Gramene" id="mRNA:HanXRQr2_Chr03g0135331">
    <property type="protein sequence ID" value="mRNA:HanXRQr2_Chr03g0135331"/>
    <property type="gene ID" value="HanXRQr2_Chr03g0135331"/>
</dbReference>
<organism evidence="1 2">
    <name type="scientific">Helianthus annuus</name>
    <name type="common">Common sunflower</name>
    <dbReference type="NCBI Taxonomy" id="4232"/>
    <lineage>
        <taxon>Eukaryota</taxon>
        <taxon>Viridiplantae</taxon>
        <taxon>Streptophyta</taxon>
        <taxon>Embryophyta</taxon>
        <taxon>Tracheophyta</taxon>
        <taxon>Spermatophyta</taxon>
        <taxon>Magnoliopsida</taxon>
        <taxon>eudicotyledons</taxon>
        <taxon>Gunneridae</taxon>
        <taxon>Pentapetalae</taxon>
        <taxon>asterids</taxon>
        <taxon>campanulids</taxon>
        <taxon>Asterales</taxon>
        <taxon>Asteraceae</taxon>
        <taxon>Asteroideae</taxon>
        <taxon>Heliantheae alliance</taxon>
        <taxon>Heliantheae</taxon>
        <taxon>Helianthus</taxon>
    </lineage>
</organism>
<proteinExistence type="predicted"/>